<dbReference type="GO" id="GO:0005886">
    <property type="term" value="C:plasma membrane"/>
    <property type="evidence" value="ECO:0007669"/>
    <property type="project" value="UniProtKB-SubCell"/>
</dbReference>
<evidence type="ECO:0000256" key="1">
    <source>
        <dbReference type="ARBA" id="ARBA00004651"/>
    </source>
</evidence>
<dbReference type="STRING" id="9244.A0A091IG73"/>
<name>A0A091IG73_CALAN</name>
<comment type="subcellular location">
    <subcellularLocation>
        <location evidence="1">Cell membrane</location>
        <topology evidence="1">Multi-pass membrane protein</topology>
    </subcellularLocation>
</comment>
<evidence type="ECO:0000256" key="4">
    <source>
        <dbReference type="ARBA" id="ARBA00023040"/>
    </source>
</evidence>
<evidence type="ECO:0000256" key="5">
    <source>
        <dbReference type="ARBA" id="ARBA00023170"/>
    </source>
</evidence>
<dbReference type="InterPro" id="IPR050516">
    <property type="entry name" value="Olfactory_GPCR"/>
</dbReference>
<keyword evidence="4" id="KW-0297">G-protein coupled receptor</keyword>
<accession>A0A091IG73</accession>
<keyword evidence="7" id="KW-1185">Reference proteome</keyword>
<feature type="non-terminal residue" evidence="6">
    <location>
        <position position="56"/>
    </location>
</feature>
<evidence type="ECO:0000256" key="2">
    <source>
        <dbReference type="ARBA" id="ARBA00022475"/>
    </source>
</evidence>
<keyword evidence="3" id="KW-0716">Sensory transduction</keyword>
<keyword evidence="5 6" id="KW-0675">Receptor</keyword>
<proteinExistence type="predicted"/>
<sequence length="56" mass="6190">LPHLSVVSLFISTAMFAYLKPPSISSLSLDLIVSFLYSVVPPVVNPLIYSIRNQEL</sequence>
<dbReference type="Proteomes" id="UP000054308">
    <property type="component" value="Unassembled WGS sequence"/>
</dbReference>
<keyword evidence="2" id="KW-0472">Membrane</keyword>
<gene>
    <name evidence="6" type="ORF">N300_02893</name>
</gene>
<organism evidence="6 7">
    <name type="scientific">Calypte anna</name>
    <name type="common">Anna's hummingbird</name>
    <name type="synonym">Archilochus anna</name>
    <dbReference type="NCBI Taxonomy" id="9244"/>
    <lineage>
        <taxon>Eukaryota</taxon>
        <taxon>Metazoa</taxon>
        <taxon>Chordata</taxon>
        <taxon>Craniata</taxon>
        <taxon>Vertebrata</taxon>
        <taxon>Euteleostomi</taxon>
        <taxon>Archelosauria</taxon>
        <taxon>Archosauria</taxon>
        <taxon>Dinosauria</taxon>
        <taxon>Saurischia</taxon>
        <taxon>Theropoda</taxon>
        <taxon>Coelurosauria</taxon>
        <taxon>Aves</taxon>
        <taxon>Neognathae</taxon>
        <taxon>Neoaves</taxon>
        <taxon>Strisores</taxon>
        <taxon>Apodiformes</taxon>
        <taxon>Trochilidae</taxon>
        <taxon>Calypte</taxon>
    </lineage>
</organism>
<feature type="non-terminal residue" evidence="6">
    <location>
        <position position="1"/>
    </location>
</feature>
<dbReference type="EMBL" id="KL218528">
    <property type="protein sequence ID" value="KFP06345.1"/>
    <property type="molecule type" value="Genomic_DNA"/>
</dbReference>
<protein>
    <submittedName>
        <fullName evidence="6">Olfactory receptor 14A2</fullName>
    </submittedName>
</protein>
<dbReference type="GO" id="GO:0004930">
    <property type="term" value="F:G protein-coupled receptor activity"/>
    <property type="evidence" value="ECO:0007669"/>
    <property type="project" value="UniProtKB-KW"/>
</dbReference>
<keyword evidence="3" id="KW-0552">Olfaction</keyword>
<evidence type="ECO:0000313" key="7">
    <source>
        <dbReference type="Proteomes" id="UP000054308"/>
    </source>
</evidence>
<evidence type="ECO:0000256" key="3">
    <source>
        <dbReference type="ARBA" id="ARBA00022725"/>
    </source>
</evidence>
<reference evidence="6 7" key="1">
    <citation type="submission" date="2014-04" db="EMBL/GenBank/DDBJ databases">
        <title>Genome evolution of avian class.</title>
        <authorList>
            <person name="Zhang G."/>
            <person name="Li C."/>
        </authorList>
    </citation>
    <scope>NUCLEOTIDE SEQUENCE [LARGE SCALE GENOMIC DNA]</scope>
    <source>
        <strain evidence="6">BGI_N300</strain>
    </source>
</reference>
<dbReference type="AlphaFoldDB" id="A0A091IG73"/>
<dbReference type="GO" id="GO:0007608">
    <property type="term" value="P:sensory perception of smell"/>
    <property type="evidence" value="ECO:0007669"/>
    <property type="project" value="UniProtKB-KW"/>
</dbReference>
<keyword evidence="2" id="KW-1003">Cell membrane</keyword>
<keyword evidence="4" id="KW-0807">Transducer</keyword>
<dbReference type="Gene3D" id="1.10.1220.70">
    <property type="match status" value="1"/>
</dbReference>
<dbReference type="SUPFAM" id="SSF81321">
    <property type="entry name" value="Family A G protein-coupled receptor-like"/>
    <property type="match status" value="1"/>
</dbReference>
<evidence type="ECO:0000313" key="6">
    <source>
        <dbReference type="EMBL" id="KFP06345.1"/>
    </source>
</evidence>
<dbReference type="PANTHER" id="PTHR26452">
    <property type="entry name" value="OLFACTORY RECEPTOR"/>
    <property type="match status" value="1"/>
</dbReference>